<dbReference type="EMBL" id="CAMXCT010005423">
    <property type="protein sequence ID" value="CAI4012301.1"/>
    <property type="molecule type" value="Genomic_DNA"/>
</dbReference>
<dbReference type="EMBL" id="CAMXCT030005423">
    <property type="protein sequence ID" value="CAL4799613.1"/>
    <property type="molecule type" value="Genomic_DNA"/>
</dbReference>
<dbReference type="Proteomes" id="UP001152797">
    <property type="component" value="Unassembled WGS sequence"/>
</dbReference>
<sequence length="255" mass="27925">MELEQLTAVGELACPRSCSCHDYPLACRRWVGGVAEAIWRYPVNRRGSDYQGKKEPKLLRKYFALGLGDTIRKWLCGFCGHLLALDVSCTPCDVALRLDTQLLSTPSTTWCKNVSAPLPGLLCCTWSLLSGSKPRVVLAMLDLAFASPESMSRQLTWCLLVPVFYNVANWMVATGWTQSTDVAAALSDFNANLPPDKQFAVSVALAQSQKEFSRTLDEAAFGKATLYSEAGPGARRVPLLCALWPHADGTIGIHR</sequence>
<reference evidence="1" key="1">
    <citation type="submission" date="2022-10" db="EMBL/GenBank/DDBJ databases">
        <authorList>
            <person name="Chen Y."/>
            <person name="Dougan E. K."/>
            <person name="Chan C."/>
            <person name="Rhodes N."/>
            <person name="Thang M."/>
        </authorList>
    </citation>
    <scope>NUCLEOTIDE SEQUENCE</scope>
</reference>
<keyword evidence="3" id="KW-1185">Reference proteome</keyword>
<protein>
    <submittedName>
        <fullName evidence="1">Uncharacterized protein</fullName>
    </submittedName>
</protein>
<comment type="caution">
    <text evidence="1">The sequence shown here is derived from an EMBL/GenBank/DDBJ whole genome shotgun (WGS) entry which is preliminary data.</text>
</comment>
<dbReference type="EMBL" id="CAMXCT020005423">
    <property type="protein sequence ID" value="CAL1165676.1"/>
    <property type="molecule type" value="Genomic_DNA"/>
</dbReference>
<accession>A0A9P1DMP1</accession>
<reference evidence="2" key="2">
    <citation type="submission" date="2024-04" db="EMBL/GenBank/DDBJ databases">
        <authorList>
            <person name="Chen Y."/>
            <person name="Shah S."/>
            <person name="Dougan E. K."/>
            <person name="Thang M."/>
            <person name="Chan C."/>
        </authorList>
    </citation>
    <scope>NUCLEOTIDE SEQUENCE [LARGE SCALE GENOMIC DNA]</scope>
</reference>
<evidence type="ECO:0000313" key="2">
    <source>
        <dbReference type="EMBL" id="CAL1165676.1"/>
    </source>
</evidence>
<proteinExistence type="predicted"/>
<dbReference type="AlphaFoldDB" id="A0A9P1DMP1"/>
<name>A0A9P1DMP1_9DINO</name>
<gene>
    <name evidence="1" type="ORF">C1SCF055_LOCUS37372</name>
</gene>
<evidence type="ECO:0000313" key="1">
    <source>
        <dbReference type="EMBL" id="CAI4012301.1"/>
    </source>
</evidence>
<evidence type="ECO:0000313" key="3">
    <source>
        <dbReference type="Proteomes" id="UP001152797"/>
    </source>
</evidence>
<organism evidence="1">
    <name type="scientific">Cladocopium goreaui</name>
    <dbReference type="NCBI Taxonomy" id="2562237"/>
    <lineage>
        <taxon>Eukaryota</taxon>
        <taxon>Sar</taxon>
        <taxon>Alveolata</taxon>
        <taxon>Dinophyceae</taxon>
        <taxon>Suessiales</taxon>
        <taxon>Symbiodiniaceae</taxon>
        <taxon>Cladocopium</taxon>
    </lineage>
</organism>